<feature type="transmembrane region" description="Helical" evidence="5">
    <location>
        <begin position="12"/>
        <end position="30"/>
    </location>
</feature>
<protein>
    <submittedName>
        <fullName evidence="6">Uncharacterized protein</fullName>
    </submittedName>
</protein>
<dbReference type="AlphaFoldDB" id="A0A0R2MQX0"/>
<comment type="subcellular location">
    <subcellularLocation>
        <location evidence="1">Membrane</location>
        <topology evidence="1">Multi-pass membrane protein</topology>
    </subcellularLocation>
</comment>
<evidence type="ECO:0000256" key="5">
    <source>
        <dbReference type="SAM" id="Phobius"/>
    </source>
</evidence>
<dbReference type="Pfam" id="PF01943">
    <property type="entry name" value="Polysacc_synt"/>
    <property type="match status" value="1"/>
</dbReference>
<feature type="transmembrane region" description="Helical" evidence="5">
    <location>
        <begin position="377"/>
        <end position="399"/>
    </location>
</feature>
<evidence type="ECO:0000313" key="7">
    <source>
        <dbReference type="Proteomes" id="UP000050969"/>
    </source>
</evidence>
<organism evidence="6 7">
    <name type="scientific">Lacticaseibacillus saniviri JCM 17471 = DSM 24301</name>
    <dbReference type="NCBI Taxonomy" id="1293598"/>
    <lineage>
        <taxon>Bacteria</taxon>
        <taxon>Bacillati</taxon>
        <taxon>Bacillota</taxon>
        <taxon>Bacilli</taxon>
        <taxon>Lactobacillales</taxon>
        <taxon>Lactobacillaceae</taxon>
        <taxon>Lacticaseibacillus</taxon>
    </lineage>
</organism>
<feature type="transmembrane region" description="Helical" evidence="5">
    <location>
        <begin position="322"/>
        <end position="341"/>
    </location>
</feature>
<accession>A0A0R2MQX0</accession>
<dbReference type="Proteomes" id="UP000050969">
    <property type="component" value="Unassembled WGS sequence"/>
</dbReference>
<feature type="transmembrane region" description="Helical" evidence="5">
    <location>
        <begin position="163"/>
        <end position="182"/>
    </location>
</feature>
<evidence type="ECO:0000256" key="3">
    <source>
        <dbReference type="ARBA" id="ARBA00022989"/>
    </source>
</evidence>
<feature type="transmembrane region" description="Helical" evidence="5">
    <location>
        <begin position="111"/>
        <end position="132"/>
    </location>
</feature>
<feature type="transmembrane region" description="Helical" evidence="5">
    <location>
        <begin position="411"/>
        <end position="431"/>
    </location>
</feature>
<evidence type="ECO:0000256" key="4">
    <source>
        <dbReference type="ARBA" id="ARBA00023136"/>
    </source>
</evidence>
<evidence type="ECO:0000313" key="6">
    <source>
        <dbReference type="EMBL" id="KRO16005.1"/>
    </source>
</evidence>
<dbReference type="PATRIC" id="fig|1293598.4.peg.2090"/>
<dbReference type="InterPro" id="IPR052556">
    <property type="entry name" value="PolySynth_Transporter"/>
</dbReference>
<dbReference type="PANTHER" id="PTHR43424">
    <property type="entry name" value="LOCUS PUTATIVE PROTEIN 1-RELATED"/>
    <property type="match status" value="1"/>
</dbReference>
<feature type="transmembrane region" description="Helical" evidence="5">
    <location>
        <begin position="284"/>
        <end position="302"/>
    </location>
</feature>
<keyword evidence="7" id="KW-1185">Reference proteome</keyword>
<dbReference type="InterPro" id="IPR002797">
    <property type="entry name" value="Polysacc_synth"/>
</dbReference>
<keyword evidence="2 5" id="KW-0812">Transmembrane</keyword>
<feature type="transmembrane region" description="Helical" evidence="5">
    <location>
        <begin position="437"/>
        <end position="458"/>
    </location>
</feature>
<reference evidence="6 7" key="1">
    <citation type="journal article" date="2015" name="Genome Announc.">
        <title>Expanding the biotechnology potential of lactobacilli through comparative genomics of 213 strains and associated genera.</title>
        <authorList>
            <person name="Sun Z."/>
            <person name="Harris H.M."/>
            <person name="McCann A."/>
            <person name="Guo C."/>
            <person name="Argimon S."/>
            <person name="Zhang W."/>
            <person name="Yang X."/>
            <person name="Jeffery I.B."/>
            <person name="Cooney J.C."/>
            <person name="Kagawa T.F."/>
            <person name="Liu W."/>
            <person name="Song Y."/>
            <person name="Salvetti E."/>
            <person name="Wrobel A."/>
            <person name="Rasinkangas P."/>
            <person name="Parkhill J."/>
            <person name="Rea M.C."/>
            <person name="O'Sullivan O."/>
            <person name="Ritari J."/>
            <person name="Douillard F.P."/>
            <person name="Paul Ross R."/>
            <person name="Yang R."/>
            <person name="Briner A.E."/>
            <person name="Felis G.E."/>
            <person name="de Vos W.M."/>
            <person name="Barrangou R."/>
            <person name="Klaenhammer T.R."/>
            <person name="Caufield P.W."/>
            <person name="Cui Y."/>
            <person name="Zhang H."/>
            <person name="O'Toole P.W."/>
        </authorList>
    </citation>
    <scope>NUCLEOTIDE SEQUENCE [LARGE SCALE GENOMIC DNA]</scope>
    <source>
        <strain evidence="6 7">DSM 24301</strain>
    </source>
</reference>
<feature type="transmembrane region" description="Helical" evidence="5">
    <location>
        <begin position="42"/>
        <end position="62"/>
    </location>
</feature>
<name>A0A0R2MQX0_9LACO</name>
<proteinExistence type="predicted"/>
<feature type="transmembrane region" description="Helical" evidence="5">
    <location>
        <begin position="203"/>
        <end position="223"/>
    </location>
</feature>
<dbReference type="EMBL" id="JQCE01000057">
    <property type="protein sequence ID" value="KRO16005.1"/>
    <property type="molecule type" value="Genomic_DNA"/>
</dbReference>
<dbReference type="GO" id="GO:0016020">
    <property type="term" value="C:membrane"/>
    <property type="evidence" value="ECO:0007669"/>
    <property type="project" value="UniProtKB-SubCell"/>
</dbReference>
<feature type="transmembrane region" description="Helical" evidence="5">
    <location>
        <begin position="243"/>
        <end position="263"/>
    </location>
</feature>
<gene>
    <name evidence="6" type="ORF">IV56_GL002004</name>
</gene>
<sequence length="475" mass="53584">MRKTFTNIIYNGLYQLVILILPIITVPYVSVHLGKEAIGVNAYVNAIPVFLSVIILFGMNQFGARTIAQAKKDELPAKLGQLWLIQLVVGLITIGLFVVAVFTSLPYKGYFLLEVPFLLGYILDVSWFFIGLGEIKRVVLRNTVIKLAILASIFIFVHKPEDLWIYLLINSITYLANIIFWFDLPHFVDMKAVFSHLKWNKQYFMAALSITLPSIAVQFYISFDQTIVGMLAGNVQLAYYQQSQLMVRSIITMVGSISTILMPKMAQMLTAENGQAEVIKMMKTVLDYSLLVGAYFTAAFMVNAQKFVVWFWTKSFAPMGPVLWISALIIMIVSYGSVYANQYTLSRGLFRRYAMPFYVGAVVSVSLNLLVVGKYRAIGAAVVILITELVVCALRVWVVRDELPLATYFSNQWKILVAAVITVLVMAVIPINFGHLFIQLVVQTILLTVIYLAVLMGLREQAMRGLLDRFIRRRA</sequence>
<evidence type="ECO:0000256" key="1">
    <source>
        <dbReference type="ARBA" id="ARBA00004141"/>
    </source>
</evidence>
<keyword evidence="3 5" id="KW-1133">Transmembrane helix</keyword>
<dbReference type="PANTHER" id="PTHR43424:SF1">
    <property type="entry name" value="LOCUS PUTATIVE PROTEIN 1-RELATED"/>
    <property type="match status" value="1"/>
</dbReference>
<keyword evidence="4 5" id="KW-0472">Membrane</keyword>
<feature type="transmembrane region" description="Helical" evidence="5">
    <location>
        <begin position="139"/>
        <end position="157"/>
    </location>
</feature>
<feature type="transmembrane region" description="Helical" evidence="5">
    <location>
        <begin position="353"/>
        <end position="371"/>
    </location>
</feature>
<feature type="transmembrane region" description="Helical" evidence="5">
    <location>
        <begin position="82"/>
        <end position="105"/>
    </location>
</feature>
<evidence type="ECO:0000256" key="2">
    <source>
        <dbReference type="ARBA" id="ARBA00022692"/>
    </source>
</evidence>
<comment type="caution">
    <text evidence="6">The sequence shown here is derived from an EMBL/GenBank/DDBJ whole genome shotgun (WGS) entry which is preliminary data.</text>
</comment>
<dbReference type="STRING" id="1293598.IV56_GL002004"/>
<dbReference type="RefSeq" id="WP_056993149.1">
    <property type="nucleotide sequence ID" value="NZ_JQCE01000057.1"/>
</dbReference>